<evidence type="ECO:0000313" key="3">
    <source>
        <dbReference type="Proteomes" id="UP000242254"/>
    </source>
</evidence>
<reference evidence="2 3" key="1">
    <citation type="journal article" date="2016" name="Proc. Natl. Acad. Sci. U.S.A.">
        <title>Lipid metabolic changes in an early divergent fungus govern the establishment of a mutualistic symbiosis with endobacteria.</title>
        <authorList>
            <person name="Lastovetsky O.A."/>
            <person name="Gaspar M.L."/>
            <person name="Mondo S.J."/>
            <person name="LaButti K.M."/>
            <person name="Sandor L."/>
            <person name="Grigoriev I.V."/>
            <person name="Henry S.A."/>
            <person name="Pawlowska T.E."/>
        </authorList>
    </citation>
    <scope>NUCLEOTIDE SEQUENCE [LARGE SCALE GENOMIC DNA]</scope>
    <source>
        <strain evidence="2 3">ATCC 52813</strain>
    </source>
</reference>
<name>A0A2G4SF83_RHIZD</name>
<accession>A0A2G4SF83</accession>
<dbReference type="RefSeq" id="XP_023461149.1">
    <property type="nucleotide sequence ID" value="XM_023610600.1"/>
</dbReference>
<feature type="region of interest" description="Disordered" evidence="1">
    <location>
        <begin position="169"/>
        <end position="192"/>
    </location>
</feature>
<dbReference type="AlphaFoldDB" id="A0A2G4SF83"/>
<dbReference type="EMBL" id="KZ303876">
    <property type="protein sequence ID" value="PHZ07441.1"/>
    <property type="molecule type" value="Genomic_DNA"/>
</dbReference>
<dbReference type="Proteomes" id="UP000242254">
    <property type="component" value="Unassembled WGS sequence"/>
</dbReference>
<evidence type="ECO:0000256" key="1">
    <source>
        <dbReference type="SAM" id="MobiDB-lite"/>
    </source>
</evidence>
<gene>
    <name evidence="2" type="ORF">RHIMIDRAFT_249269</name>
</gene>
<dbReference type="GeneID" id="35441590"/>
<proteinExistence type="predicted"/>
<organism evidence="2 3">
    <name type="scientific">Rhizopus microsporus ATCC 52813</name>
    <dbReference type="NCBI Taxonomy" id="1340429"/>
    <lineage>
        <taxon>Eukaryota</taxon>
        <taxon>Fungi</taxon>
        <taxon>Fungi incertae sedis</taxon>
        <taxon>Mucoromycota</taxon>
        <taxon>Mucoromycotina</taxon>
        <taxon>Mucoromycetes</taxon>
        <taxon>Mucorales</taxon>
        <taxon>Mucorineae</taxon>
        <taxon>Rhizopodaceae</taxon>
        <taxon>Rhizopus</taxon>
    </lineage>
</organism>
<protein>
    <submittedName>
        <fullName evidence="2">Uncharacterized protein</fullName>
    </submittedName>
</protein>
<sequence>MSVHSEHKGWLWKHFVPYFAEVAKKAISRKLFVDKLKSILSSKYYMNYFLETIPFIPGKDIKNVMFPMVQIMEFDVRMYTLRLANQGLYILQGHISFSFPTNYGSLKLGLSNTINGLSCIEFLLIELRHVHESHQMNDSDAMAIILSGNSAKKKTPIKGWITEVIWNEENEELEGDAQGADEDDEDDYEDHL</sequence>
<keyword evidence="3" id="KW-1185">Reference proteome</keyword>
<evidence type="ECO:0000313" key="2">
    <source>
        <dbReference type="EMBL" id="PHZ07441.1"/>
    </source>
</evidence>